<reference evidence="2" key="2">
    <citation type="journal article" name="Front. Microbiol.">
        <title>Degradative Capacity of Two Strains of Rhodonia placenta: From Phenotype to Genotype.</title>
        <authorList>
            <person name="Kolle M."/>
            <person name="Horta M.A.C."/>
            <person name="Nowrousian M."/>
            <person name="Ohm R.A."/>
            <person name="Benz J.P."/>
            <person name="Pilgard A."/>
        </authorList>
    </citation>
    <scope>NUCLEOTIDE SEQUENCE</scope>
    <source>
        <strain evidence="2">FPRL280</strain>
    </source>
</reference>
<accession>A0A8H7U096</accession>
<organism evidence="2 3">
    <name type="scientific">Rhodonia placenta</name>
    <dbReference type="NCBI Taxonomy" id="104341"/>
    <lineage>
        <taxon>Eukaryota</taxon>
        <taxon>Fungi</taxon>
        <taxon>Dikarya</taxon>
        <taxon>Basidiomycota</taxon>
        <taxon>Agaricomycotina</taxon>
        <taxon>Agaricomycetes</taxon>
        <taxon>Polyporales</taxon>
        <taxon>Adustoporiaceae</taxon>
        <taxon>Rhodonia</taxon>
    </lineage>
</organism>
<feature type="region of interest" description="Disordered" evidence="1">
    <location>
        <begin position="68"/>
        <end position="191"/>
    </location>
</feature>
<dbReference type="EMBL" id="JADOXO010000214">
    <property type="protein sequence ID" value="KAF9809207.1"/>
    <property type="molecule type" value="Genomic_DNA"/>
</dbReference>
<sequence length="270" mass="28626">MATFYSSFFSWGLLAHEHAPPESSPATPRQPADPFFTDPDTTPTAFVFGSRATVPRATTLPVVAEAIANARPTLRRRRSSLSTNASPLASIKTTAPRAARQSLLVSRTRSGSDATSRPPSSERPPLPARMRSGSLGGAAIRSARRASRTPAPPLPAPAPTAPLPPPPSALPLPSITTTRPPSTPPSRRPLARRAYTLDNVLSVPMPSPSLSPFLAPDEDMADVLSGAIPSSPGYEPAIERCGERLTRMQVDYPSPVDGGRFWGDDAPKDN</sequence>
<name>A0A8H7U096_9APHY</name>
<feature type="compositionally biased region" description="Polar residues" evidence="1">
    <location>
        <begin position="103"/>
        <end position="115"/>
    </location>
</feature>
<evidence type="ECO:0000256" key="1">
    <source>
        <dbReference type="SAM" id="MobiDB-lite"/>
    </source>
</evidence>
<proteinExistence type="predicted"/>
<feature type="compositionally biased region" description="Pro residues" evidence="1">
    <location>
        <begin position="150"/>
        <end position="170"/>
    </location>
</feature>
<protein>
    <submittedName>
        <fullName evidence="2">Uncharacterized protein</fullName>
    </submittedName>
</protein>
<feature type="compositionally biased region" description="Low complexity" evidence="1">
    <location>
        <begin position="32"/>
        <end position="44"/>
    </location>
</feature>
<feature type="region of interest" description="Disordered" evidence="1">
    <location>
        <begin position="250"/>
        <end position="270"/>
    </location>
</feature>
<gene>
    <name evidence="2" type="ORF">IEO21_07507</name>
</gene>
<reference evidence="2" key="1">
    <citation type="submission" date="2020-11" db="EMBL/GenBank/DDBJ databases">
        <authorList>
            <person name="Koelle M."/>
            <person name="Horta M.A.C."/>
            <person name="Nowrousian M."/>
            <person name="Ohm R.A."/>
            <person name="Benz P."/>
            <person name="Pilgard A."/>
        </authorList>
    </citation>
    <scope>NUCLEOTIDE SEQUENCE</scope>
    <source>
        <strain evidence="2">FPRL280</strain>
    </source>
</reference>
<evidence type="ECO:0000313" key="2">
    <source>
        <dbReference type="EMBL" id="KAF9809207.1"/>
    </source>
</evidence>
<evidence type="ECO:0000313" key="3">
    <source>
        <dbReference type="Proteomes" id="UP000639403"/>
    </source>
</evidence>
<dbReference type="Proteomes" id="UP000639403">
    <property type="component" value="Unassembled WGS sequence"/>
</dbReference>
<feature type="compositionally biased region" description="Low complexity" evidence="1">
    <location>
        <begin position="171"/>
        <end position="180"/>
    </location>
</feature>
<dbReference type="AlphaFoldDB" id="A0A8H7U096"/>
<comment type="caution">
    <text evidence="2">The sequence shown here is derived from an EMBL/GenBank/DDBJ whole genome shotgun (WGS) entry which is preliminary data.</text>
</comment>
<feature type="region of interest" description="Disordered" evidence="1">
    <location>
        <begin position="18"/>
        <end position="44"/>
    </location>
</feature>